<dbReference type="KEGG" id="bmh:BMWSH_0634"/>
<evidence type="ECO:0000313" key="1">
    <source>
        <dbReference type="EMBL" id="AEN87518.1"/>
    </source>
</evidence>
<dbReference type="Proteomes" id="UP000001283">
    <property type="component" value="Chromosome"/>
</dbReference>
<accession>A0A8D4BHE9</accession>
<dbReference type="EMBL" id="CP003017">
    <property type="protein sequence ID" value="AEN87518.1"/>
    <property type="molecule type" value="Genomic_DNA"/>
</dbReference>
<organism evidence="1 2">
    <name type="scientific">Priestia megaterium (strain WSH-002)</name>
    <name type="common">Bacillus megaterium</name>
    <dbReference type="NCBI Taxonomy" id="1006007"/>
    <lineage>
        <taxon>Bacteria</taxon>
        <taxon>Bacillati</taxon>
        <taxon>Bacillota</taxon>
        <taxon>Bacilli</taxon>
        <taxon>Bacillales</taxon>
        <taxon>Bacillaceae</taxon>
        <taxon>Priestia</taxon>
    </lineage>
</organism>
<gene>
    <name evidence="1" type="ORF">BMWSH_0634</name>
</gene>
<protein>
    <submittedName>
        <fullName evidence="1">Uncharacterized protein</fullName>
    </submittedName>
</protein>
<name>A0A8D4BHE9_PRIMW</name>
<evidence type="ECO:0000313" key="2">
    <source>
        <dbReference type="Proteomes" id="UP000001283"/>
    </source>
</evidence>
<reference evidence="1 2" key="1">
    <citation type="journal article" date="2011" name="J. Bacteriol.">
        <title>Complete genome sequence of the industrial strain Bacillus megaterium WSH-002.</title>
        <authorList>
            <person name="Liu L."/>
            <person name="Li Y."/>
            <person name="Zhang J."/>
            <person name="Zou W."/>
            <person name="Zhou Z."/>
            <person name="Liu J."/>
            <person name="Li X."/>
            <person name="Wang L."/>
            <person name="Chen J."/>
        </authorList>
    </citation>
    <scope>NUCLEOTIDE SEQUENCE [LARGE SCALE GENOMIC DNA]</scope>
    <source>
        <strain evidence="1 2">WSH-002</strain>
    </source>
</reference>
<dbReference type="AlphaFoldDB" id="A0A8D4BHE9"/>
<sequence>MMDRVRCTLVFREGLPWLKEALNKEQRNASPECRLKPAVSATLTL</sequence>
<proteinExistence type="predicted"/>